<dbReference type="EMBL" id="JBEAFC010000010">
    <property type="protein sequence ID" value="KAL1538033.1"/>
    <property type="molecule type" value="Genomic_DNA"/>
</dbReference>
<evidence type="ECO:0000256" key="6">
    <source>
        <dbReference type="ARBA" id="ARBA00022989"/>
    </source>
</evidence>
<feature type="binding site" description="axial binding residue" evidence="11">
    <location>
        <position position="440"/>
    </location>
    <ligand>
        <name>heme</name>
        <dbReference type="ChEBI" id="CHEBI:30413"/>
    </ligand>
    <ligandPart>
        <name>Fe</name>
        <dbReference type="ChEBI" id="CHEBI:18248"/>
    </ligandPart>
</feature>
<dbReference type="GO" id="GO:0016020">
    <property type="term" value="C:membrane"/>
    <property type="evidence" value="ECO:0007669"/>
    <property type="project" value="UniProtKB-SubCell"/>
</dbReference>
<evidence type="ECO:0000256" key="5">
    <source>
        <dbReference type="ARBA" id="ARBA00022723"/>
    </source>
</evidence>
<keyword evidence="8 11" id="KW-0408">Iron</keyword>
<dbReference type="Proteomes" id="UP001567538">
    <property type="component" value="Unassembled WGS sequence"/>
</dbReference>
<comment type="subcellular location">
    <subcellularLocation>
        <location evidence="1">Membrane</location>
        <topology evidence="1">Single-pass membrane protein</topology>
    </subcellularLocation>
</comment>
<dbReference type="InterPro" id="IPR002401">
    <property type="entry name" value="Cyt_P450_E_grp-I"/>
</dbReference>
<keyword evidence="10" id="KW-0472">Membrane</keyword>
<dbReference type="GO" id="GO:0016712">
    <property type="term" value="F:oxidoreductase activity, acting on paired donors, with incorporation or reduction of molecular oxygen, reduced flavin or flavoprotein as one donor, and incorporation of one atom of oxygen"/>
    <property type="evidence" value="ECO:0007669"/>
    <property type="project" value="UniProtKB-ARBA"/>
</dbReference>
<keyword evidence="3 11" id="KW-0349">Heme</keyword>
<feature type="chain" id="PRO_5044785414" evidence="13">
    <location>
        <begin position="28"/>
        <end position="504"/>
    </location>
</feature>
<evidence type="ECO:0000256" key="2">
    <source>
        <dbReference type="ARBA" id="ARBA00010617"/>
    </source>
</evidence>
<dbReference type="FunFam" id="1.10.630.10:FF:000043">
    <property type="entry name" value="Cytochrome P450 99A2"/>
    <property type="match status" value="1"/>
</dbReference>
<dbReference type="PRINTS" id="PR00385">
    <property type="entry name" value="P450"/>
</dbReference>
<evidence type="ECO:0000256" key="11">
    <source>
        <dbReference type="PIRSR" id="PIRSR602401-1"/>
    </source>
</evidence>
<proteinExistence type="inferred from homology"/>
<dbReference type="PANTHER" id="PTHR47955:SF8">
    <property type="entry name" value="CYTOCHROME P450 71D11-LIKE"/>
    <property type="match status" value="1"/>
</dbReference>
<dbReference type="PANTHER" id="PTHR47955">
    <property type="entry name" value="CYTOCHROME P450 FAMILY 71 PROTEIN"/>
    <property type="match status" value="1"/>
</dbReference>
<dbReference type="GO" id="GO:0046872">
    <property type="term" value="F:metal ion binding"/>
    <property type="evidence" value="ECO:0007669"/>
    <property type="project" value="UniProtKB-KW"/>
</dbReference>
<comment type="similarity">
    <text evidence="2 12">Belongs to the cytochrome P450 family.</text>
</comment>
<dbReference type="GO" id="GO:0016114">
    <property type="term" value="P:terpenoid biosynthetic process"/>
    <property type="evidence" value="ECO:0007669"/>
    <property type="project" value="UniProtKB-ARBA"/>
</dbReference>
<reference evidence="14 15" key="1">
    <citation type="submission" date="2024-06" db="EMBL/GenBank/DDBJ databases">
        <title>A chromosome level genome sequence of Diviner's sage (Salvia divinorum).</title>
        <authorList>
            <person name="Ford S.A."/>
            <person name="Ro D.-K."/>
            <person name="Ness R.W."/>
            <person name="Phillips M.A."/>
        </authorList>
    </citation>
    <scope>NUCLEOTIDE SEQUENCE [LARGE SCALE GENOMIC DNA]</scope>
    <source>
        <strain evidence="14">SAF-2024a</strain>
        <tissue evidence="14">Leaf</tissue>
    </source>
</reference>
<dbReference type="Pfam" id="PF00067">
    <property type="entry name" value="p450"/>
    <property type="match status" value="1"/>
</dbReference>
<dbReference type="SUPFAM" id="SSF48264">
    <property type="entry name" value="Cytochrome P450"/>
    <property type="match status" value="1"/>
</dbReference>
<dbReference type="Gene3D" id="1.10.630.10">
    <property type="entry name" value="Cytochrome P450"/>
    <property type="match status" value="1"/>
</dbReference>
<sequence>MEFDISSTLIALLSFLLFLFMFRKSQTISKSAESYSHFPGPKPLPLIGNLHLMLRAAGPHRVFRELAAAHGPLMHLQLGELHFLVASSVEFAKEVMKTHDTNFANRPLMLATEELGYDSTGITFSPYGEYWRQLRKICTVELLSGRRVRSFRRIREEESMNMCRWIASRQGLAIDLSERLYLSSYDVIVRAAVKAKPKHREMMISILLEIIKSTSGFMMADLYPSVKLMPLITGARSKIRGIRRKLDEVFDGIIEQQRAAGDDGDEAKFEGFLDILLKFEKDGTLTTDNVKAVLLDMFIAGTDTSATTIEWTMSELIRNPSKLIKAQHEVRKVFDNEGSYIDEDKFHELKYLKLIIKETLRLHPPAPLLIPKVNSQRCEINGYEIPAKTRVIVNGWALGRDPEYWNDAEKFIPERFEESSHDFNGSNLEYIPFGAGRRICPGMLFGLANVELPLAMLLYHFDWEMPNGMKDEELDMTEGFGATVHRKHHLRLIPIVKRPLHVGG</sequence>
<keyword evidence="7 12" id="KW-0560">Oxidoreductase</keyword>
<keyword evidence="4" id="KW-0812">Transmembrane</keyword>
<protein>
    <submittedName>
        <fullName evidence="14">Salviol synthase-like</fullName>
    </submittedName>
</protein>
<dbReference type="InterPro" id="IPR017972">
    <property type="entry name" value="Cyt_P450_CS"/>
</dbReference>
<keyword evidence="15" id="KW-1185">Reference proteome</keyword>
<comment type="caution">
    <text evidence="14">The sequence shown here is derived from an EMBL/GenBank/DDBJ whole genome shotgun (WGS) entry which is preliminary data.</text>
</comment>
<dbReference type="PRINTS" id="PR00463">
    <property type="entry name" value="EP450I"/>
</dbReference>
<dbReference type="InterPro" id="IPR036396">
    <property type="entry name" value="Cyt_P450_sf"/>
</dbReference>
<evidence type="ECO:0000313" key="15">
    <source>
        <dbReference type="Proteomes" id="UP001567538"/>
    </source>
</evidence>
<feature type="signal peptide" evidence="13">
    <location>
        <begin position="1"/>
        <end position="27"/>
    </location>
</feature>
<evidence type="ECO:0000256" key="9">
    <source>
        <dbReference type="ARBA" id="ARBA00023033"/>
    </source>
</evidence>
<evidence type="ECO:0000313" key="14">
    <source>
        <dbReference type="EMBL" id="KAL1538033.1"/>
    </source>
</evidence>
<name>A0ABD1G1R0_SALDI</name>
<keyword evidence="9 12" id="KW-0503">Monooxygenase</keyword>
<evidence type="ECO:0000256" key="12">
    <source>
        <dbReference type="RuleBase" id="RU000461"/>
    </source>
</evidence>
<keyword evidence="6" id="KW-1133">Transmembrane helix</keyword>
<dbReference type="AlphaFoldDB" id="A0ABD1G1R0"/>
<evidence type="ECO:0000256" key="4">
    <source>
        <dbReference type="ARBA" id="ARBA00022692"/>
    </source>
</evidence>
<evidence type="ECO:0000256" key="7">
    <source>
        <dbReference type="ARBA" id="ARBA00023002"/>
    </source>
</evidence>
<dbReference type="PROSITE" id="PS00086">
    <property type="entry name" value="CYTOCHROME_P450"/>
    <property type="match status" value="1"/>
</dbReference>
<dbReference type="CDD" id="cd11072">
    <property type="entry name" value="CYP71-like"/>
    <property type="match status" value="1"/>
</dbReference>
<keyword evidence="13" id="KW-0732">Signal</keyword>
<evidence type="ECO:0000256" key="10">
    <source>
        <dbReference type="ARBA" id="ARBA00023136"/>
    </source>
</evidence>
<accession>A0ABD1G1R0</accession>
<evidence type="ECO:0000256" key="13">
    <source>
        <dbReference type="SAM" id="SignalP"/>
    </source>
</evidence>
<organism evidence="14 15">
    <name type="scientific">Salvia divinorum</name>
    <name type="common">Maria pastora</name>
    <name type="synonym">Diviner's sage</name>
    <dbReference type="NCBI Taxonomy" id="28513"/>
    <lineage>
        <taxon>Eukaryota</taxon>
        <taxon>Viridiplantae</taxon>
        <taxon>Streptophyta</taxon>
        <taxon>Embryophyta</taxon>
        <taxon>Tracheophyta</taxon>
        <taxon>Spermatophyta</taxon>
        <taxon>Magnoliopsida</taxon>
        <taxon>eudicotyledons</taxon>
        <taxon>Gunneridae</taxon>
        <taxon>Pentapetalae</taxon>
        <taxon>asterids</taxon>
        <taxon>lamiids</taxon>
        <taxon>Lamiales</taxon>
        <taxon>Lamiaceae</taxon>
        <taxon>Nepetoideae</taxon>
        <taxon>Mentheae</taxon>
        <taxon>Salviinae</taxon>
        <taxon>Salvia</taxon>
        <taxon>Salvia subgen. Calosphace</taxon>
    </lineage>
</organism>
<evidence type="ECO:0000256" key="1">
    <source>
        <dbReference type="ARBA" id="ARBA00004167"/>
    </source>
</evidence>
<comment type="cofactor">
    <cofactor evidence="11">
        <name>heme</name>
        <dbReference type="ChEBI" id="CHEBI:30413"/>
    </cofactor>
</comment>
<dbReference type="InterPro" id="IPR001128">
    <property type="entry name" value="Cyt_P450"/>
</dbReference>
<keyword evidence="5 11" id="KW-0479">Metal-binding</keyword>
<gene>
    <name evidence="14" type="ORF">AAHA92_26820</name>
</gene>
<evidence type="ECO:0000256" key="8">
    <source>
        <dbReference type="ARBA" id="ARBA00023004"/>
    </source>
</evidence>
<evidence type="ECO:0000256" key="3">
    <source>
        <dbReference type="ARBA" id="ARBA00022617"/>
    </source>
</evidence>